<evidence type="ECO:0000256" key="7">
    <source>
        <dbReference type="RuleBase" id="RU361174"/>
    </source>
</evidence>
<dbReference type="Pfam" id="PF06452">
    <property type="entry name" value="CBM9_1"/>
    <property type="match status" value="1"/>
</dbReference>
<dbReference type="GO" id="GO:0031176">
    <property type="term" value="F:endo-1,4-beta-xylanase activity"/>
    <property type="evidence" value="ECO:0007669"/>
    <property type="project" value="UniProtKB-EC"/>
</dbReference>
<keyword evidence="10" id="KW-0858">Xylan degradation</keyword>
<dbReference type="InterPro" id="IPR017853">
    <property type="entry name" value="GH"/>
</dbReference>
<dbReference type="SUPFAM" id="SSF49785">
    <property type="entry name" value="Galactose-binding domain-like"/>
    <property type="match status" value="2"/>
</dbReference>
<dbReference type="PRINTS" id="PR00134">
    <property type="entry name" value="GLHYDRLASE10"/>
</dbReference>
<dbReference type="InterPro" id="IPR044846">
    <property type="entry name" value="GH10"/>
</dbReference>
<comment type="similarity">
    <text evidence="1 7">Belongs to the glycosyl hydrolase 10 (cellulase F) family.</text>
</comment>
<dbReference type="EMBL" id="VIRM01000017">
    <property type="protein sequence ID" value="TQS20423.1"/>
    <property type="molecule type" value="Genomic_DNA"/>
</dbReference>
<dbReference type="GO" id="GO:0030246">
    <property type="term" value="F:carbohydrate binding"/>
    <property type="evidence" value="ECO:0007669"/>
    <property type="project" value="InterPro"/>
</dbReference>
<evidence type="ECO:0000256" key="1">
    <source>
        <dbReference type="ARBA" id="ARBA00007495"/>
    </source>
</evidence>
<dbReference type="CDD" id="cd00005">
    <property type="entry name" value="CBM9_like_1"/>
    <property type="match status" value="1"/>
</dbReference>
<dbReference type="Gene3D" id="2.60.120.260">
    <property type="entry name" value="Galactose-binding domain-like"/>
    <property type="match status" value="2"/>
</dbReference>
<reference evidence="10 11" key="1">
    <citation type="submission" date="2019-07" db="EMBL/GenBank/DDBJ databases">
        <title>Microbispora hainanensis DSM 45428.</title>
        <authorList>
            <person name="Thawai C."/>
        </authorList>
    </citation>
    <scope>NUCLEOTIDE SEQUENCE [LARGE SCALE GENOMIC DNA]</scope>
    <source>
        <strain evidence="10 11">DSM 45428</strain>
    </source>
</reference>
<keyword evidence="5 7" id="KW-0326">Glycosidase</keyword>
<gene>
    <name evidence="10" type="ORF">FLX08_16280</name>
</gene>
<dbReference type="GO" id="GO:0045493">
    <property type="term" value="P:xylan catabolic process"/>
    <property type="evidence" value="ECO:0007669"/>
    <property type="project" value="UniProtKB-KW"/>
</dbReference>
<dbReference type="EC" id="3.2.1.8" evidence="7"/>
<comment type="caution">
    <text evidence="10">The sequence shown here is derived from an EMBL/GenBank/DDBJ whole genome shotgun (WGS) entry which is preliminary data.</text>
</comment>
<dbReference type="InterPro" id="IPR001000">
    <property type="entry name" value="GH10_dom"/>
</dbReference>
<feature type="compositionally biased region" description="Polar residues" evidence="8">
    <location>
        <begin position="29"/>
        <end position="40"/>
    </location>
</feature>
<dbReference type="SUPFAM" id="SSF51445">
    <property type="entry name" value="(Trans)glycosidases"/>
    <property type="match status" value="1"/>
</dbReference>
<feature type="compositionally biased region" description="Low complexity" evidence="8">
    <location>
        <begin position="9"/>
        <end position="24"/>
    </location>
</feature>
<evidence type="ECO:0000313" key="10">
    <source>
        <dbReference type="EMBL" id="TQS20423.1"/>
    </source>
</evidence>
<dbReference type="Pfam" id="PF00331">
    <property type="entry name" value="Glyco_hydro_10"/>
    <property type="match status" value="1"/>
</dbReference>
<dbReference type="PROSITE" id="PS51760">
    <property type="entry name" value="GH10_2"/>
    <property type="match status" value="1"/>
</dbReference>
<dbReference type="Gene3D" id="3.20.20.80">
    <property type="entry name" value="Glycosidases"/>
    <property type="match status" value="1"/>
</dbReference>
<dbReference type="Proteomes" id="UP000316541">
    <property type="component" value="Unassembled WGS sequence"/>
</dbReference>
<evidence type="ECO:0000259" key="9">
    <source>
        <dbReference type="PROSITE" id="PS51760"/>
    </source>
</evidence>
<dbReference type="Pfam" id="PF02018">
    <property type="entry name" value="CBM_4_9"/>
    <property type="match status" value="2"/>
</dbReference>
<sequence>MPSCSAGWTTTSCSRSPTPSPCRTAPGVSPSSGFSPTTWPRASAERGDPPMRSLLHRAAAVVLRSLAVRPAAAAVLCLFAGLPVVAASATSAHAAAVQVAKYDFEDGTTQGWGPRGDGVEVGAASDAAHSGSGSLLTSGRTATWHGASIGPPFQKGVTYQVTAYARMVSGEPSSTIALTVQRTPDGGETTYERVAAATVTDDGWAELSGTYSFSADSTGLQLYAESSEATAAYYIDDIVITSDTDPTRSGLSTDFETGTAQGWSPRASASLTATTDVAHGGAHSLAVTNRSDTWDGPAISVLGKMAKGSKYTLSAWVRLGPDTSSGNLGLSIERRTNGTPSYERVAAPKAIPAGQWVELTGTYTLAYDVDFLSVYVESDAGTFPFNLDDFTLTYVEPKPIQTDIPSAKDEVPFTLGAAISRAQTLGEHGDLLLKHFGGVTPGNALKWDATEPSEGGFTFGEGDYLVNYAVEHGLTFRGHTLAWHSQTPDWVFKDGDRDLTASPADKALLLTRLVNHVKTLVGRYKGKIAVWDVVNEVVDENQPDGLRRSKWFQITGLDFIRTAFRVAHETDPAAKLFINDYNTEFPRKREALYALVKKLKAEGVPIDGVGHQLHLNIEQPPASEVEATIEKFATLGVDQQVTELDVSVYPDFVSTYDEVPAEVLAEQGYRYKELFDVFRRHKSQISSVTVWGLADDDTWLSTFPITRLNAPLLFDDELQAKPAYWGVVDPAKLPPLVRRLEAPAAKPKVDGKRELEWDLLPDTPIARVGDVSAAFQARSSATCLYVLAEVRDASDDRGDKVTFTVDGTPYAVRRDGGHPHGVEAAVKKTKDGYLVEARLPIGTGVTVAVADASGGSQTSWTGKITATPAVKLTAAPKGRPVVDGVVDPAWKAAPEIRTATWIQGTSGATARARALWNGDTLYLLAQVADPTLSEQSANPWEQDSVEFFVDPGNGKTRGYGDDDGQYRIGFSGKTSAGGPLDPAAIAGNLTAAAKVVPGGYVIEAAVKLPTITLRDGTLLGFDVQVNDATGAARTGAVTWSDATGQGYRDTSHWGVLQLRH</sequence>
<keyword evidence="2" id="KW-0677">Repeat</keyword>
<dbReference type="AlphaFoldDB" id="A0A544YUJ6"/>
<evidence type="ECO:0000256" key="6">
    <source>
        <dbReference type="ARBA" id="ARBA00023326"/>
    </source>
</evidence>
<evidence type="ECO:0000256" key="3">
    <source>
        <dbReference type="ARBA" id="ARBA00022801"/>
    </source>
</evidence>
<evidence type="ECO:0000256" key="4">
    <source>
        <dbReference type="ARBA" id="ARBA00023277"/>
    </source>
</evidence>
<keyword evidence="3 7" id="KW-0378">Hydrolase</keyword>
<protein>
    <recommendedName>
        <fullName evidence="7">Beta-xylanase</fullName>
        <ecNumber evidence="7">3.2.1.8</ecNumber>
    </recommendedName>
</protein>
<dbReference type="Gene3D" id="2.60.40.1190">
    <property type="match status" value="1"/>
</dbReference>
<organism evidence="10 11">
    <name type="scientific">Microbispora hainanensis</name>
    <dbReference type="NCBI Taxonomy" id="568844"/>
    <lineage>
        <taxon>Bacteria</taxon>
        <taxon>Bacillati</taxon>
        <taxon>Actinomycetota</taxon>
        <taxon>Actinomycetes</taxon>
        <taxon>Streptosporangiales</taxon>
        <taxon>Streptosporangiaceae</taxon>
        <taxon>Microbispora</taxon>
    </lineage>
</organism>
<dbReference type="InterPro" id="IPR010502">
    <property type="entry name" value="Carb-bd_dom_fam9"/>
</dbReference>
<feature type="domain" description="GH10" evidence="9">
    <location>
        <begin position="401"/>
        <end position="730"/>
    </location>
</feature>
<evidence type="ECO:0000256" key="5">
    <source>
        <dbReference type="ARBA" id="ARBA00023295"/>
    </source>
</evidence>
<proteinExistence type="inferred from homology"/>
<keyword evidence="4 7" id="KW-0119">Carbohydrate metabolism</keyword>
<dbReference type="PANTHER" id="PTHR31490">
    <property type="entry name" value="GLYCOSYL HYDROLASE"/>
    <property type="match status" value="1"/>
</dbReference>
<dbReference type="SUPFAM" id="SSF49344">
    <property type="entry name" value="CBD9-like"/>
    <property type="match status" value="2"/>
</dbReference>
<evidence type="ECO:0000313" key="11">
    <source>
        <dbReference type="Proteomes" id="UP000316541"/>
    </source>
</evidence>
<comment type="catalytic activity">
    <reaction evidence="7">
        <text>Endohydrolysis of (1-&gt;4)-beta-D-xylosidic linkages in xylans.</text>
        <dbReference type="EC" id="3.2.1.8"/>
    </reaction>
</comment>
<dbReference type="SMART" id="SM00633">
    <property type="entry name" value="Glyco_10"/>
    <property type="match status" value="1"/>
</dbReference>
<accession>A0A544YUJ6</accession>
<evidence type="ECO:0000256" key="8">
    <source>
        <dbReference type="SAM" id="MobiDB-lite"/>
    </source>
</evidence>
<feature type="region of interest" description="Disordered" evidence="8">
    <location>
        <begin position="1"/>
        <end position="48"/>
    </location>
</feature>
<dbReference type="PANTHER" id="PTHR31490:SF90">
    <property type="entry name" value="ENDO-1,4-BETA-XYLANASE A"/>
    <property type="match status" value="1"/>
</dbReference>
<dbReference type="InterPro" id="IPR008979">
    <property type="entry name" value="Galactose-bd-like_sf"/>
</dbReference>
<name>A0A544YUJ6_9ACTN</name>
<dbReference type="InterPro" id="IPR003305">
    <property type="entry name" value="CenC_carb-bd"/>
</dbReference>
<evidence type="ECO:0000256" key="2">
    <source>
        <dbReference type="ARBA" id="ARBA00022737"/>
    </source>
</evidence>
<keyword evidence="6 7" id="KW-0624">Polysaccharide degradation</keyword>